<keyword evidence="2" id="KW-1185">Reference proteome</keyword>
<dbReference type="Proteomes" id="UP000886523">
    <property type="component" value="Unassembled WGS sequence"/>
</dbReference>
<protein>
    <submittedName>
        <fullName evidence="1">Uncharacterized protein</fullName>
    </submittedName>
</protein>
<dbReference type="AlphaFoldDB" id="A0A9P6DR31"/>
<comment type="caution">
    <text evidence="1">The sequence shown here is derived from an EMBL/GenBank/DDBJ whole genome shotgun (WGS) entry which is preliminary data.</text>
</comment>
<accession>A0A9P6DR31</accession>
<gene>
    <name evidence="1" type="ORF">BS47DRAFT_1139570</name>
</gene>
<evidence type="ECO:0000313" key="1">
    <source>
        <dbReference type="EMBL" id="KAF9511746.1"/>
    </source>
</evidence>
<reference evidence="1" key="1">
    <citation type="journal article" date="2020" name="Nat. Commun.">
        <title>Large-scale genome sequencing of mycorrhizal fungi provides insights into the early evolution of symbiotic traits.</title>
        <authorList>
            <person name="Miyauchi S."/>
            <person name="Kiss E."/>
            <person name="Kuo A."/>
            <person name="Drula E."/>
            <person name="Kohler A."/>
            <person name="Sanchez-Garcia M."/>
            <person name="Morin E."/>
            <person name="Andreopoulos B."/>
            <person name="Barry K.W."/>
            <person name="Bonito G."/>
            <person name="Buee M."/>
            <person name="Carver A."/>
            <person name="Chen C."/>
            <person name="Cichocki N."/>
            <person name="Clum A."/>
            <person name="Culley D."/>
            <person name="Crous P.W."/>
            <person name="Fauchery L."/>
            <person name="Girlanda M."/>
            <person name="Hayes R.D."/>
            <person name="Keri Z."/>
            <person name="LaButti K."/>
            <person name="Lipzen A."/>
            <person name="Lombard V."/>
            <person name="Magnuson J."/>
            <person name="Maillard F."/>
            <person name="Murat C."/>
            <person name="Nolan M."/>
            <person name="Ohm R.A."/>
            <person name="Pangilinan J."/>
            <person name="Pereira M.F."/>
            <person name="Perotto S."/>
            <person name="Peter M."/>
            <person name="Pfister S."/>
            <person name="Riley R."/>
            <person name="Sitrit Y."/>
            <person name="Stielow J.B."/>
            <person name="Szollosi G."/>
            <person name="Zifcakova L."/>
            <person name="Stursova M."/>
            <person name="Spatafora J.W."/>
            <person name="Tedersoo L."/>
            <person name="Vaario L.M."/>
            <person name="Yamada A."/>
            <person name="Yan M."/>
            <person name="Wang P."/>
            <person name="Xu J."/>
            <person name="Bruns T."/>
            <person name="Baldrian P."/>
            <person name="Vilgalys R."/>
            <person name="Dunand C."/>
            <person name="Henrissat B."/>
            <person name="Grigoriev I.V."/>
            <person name="Hibbett D."/>
            <person name="Nagy L.G."/>
            <person name="Martin F.M."/>
        </authorList>
    </citation>
    <scope>NUCLEOTIDE SEQUENCE</scope>
    <source>
        <strain evidence="1">UP504</strain>
    </source>
</reference>
<evidence type="ECO:0000313" key="2">
    <source>
        <dbReference type="Proteomes" id="UP000886523"/>
    </source>
</evidence>
<organism evidence="1 2">
    <name type="scientific">Hydnum rufescens UP504</name>
    <dbReference type="NCBI Taxonomy" id="1448309"/>
    <lineage>
        <taxon>Eukaryota</taxon>
        <taxon>Fungi</taxon>
        <taxon>Dikarya</taxon>
        <taxon>Basidiomycota</taxon>
        <taxon>Agaricomycotina</taxon>
        <taxon>Agaricomycetes</taxon>
        <taxon>Cantharellales</taxon>
        <taxon>Hydnaceae</taxon>
        <taxon>Hydnum</taxon>
    </lineage>
</organism>
<sequence length="227" mass="25650">MSFKCLDRRDSRLSHGIDHGNLSDRSLFPSSFRFAGDSSYLTIHWCAHGGNSYEWVRAKFHVPLSSLRRSALHGDALAIPWEAWSNGVYFDNDAKMDYRMSGGRLIYFTHSVDLDSRCHVSLFDLNRSRTGRLGGTSADPCTDHAPLHVIKSDLLRGEIRMEHPHPVHLASRSFSLDGSIFPPGMVCDEEHMVFWALQCPVVTTGEEAEEEDEDVPYVNKLIILTML</sequence>
<name>A0A9P6DR31_9AGAM</name>
<proteinExistence type="predicted"/>
<dbReference type="EMBL" id="MU128996">
    <property type="protein sequence ID" value="KAF9511746.1"/>
    <property type="molecule type" value="Genomic_DNA"/>
</dbReference>